<protein>
    <submittedName>
        <fullName evidence="3">Uncharacterized protein</fullName>
    </submittedName>
</protein>
<evidence type="ECO:0000313" key="4">
    <source>
        <dbReference type="Proteomes" id="UP000596661"/>
    </source>
</evidence>
<feature type="region of interest" description="Disordered" evidence="2">
    <location>
        <begin position="39"/>
        <end position="63"/>
    </location>
</feature>
<feature type="compositionally biased region" description="Acidic residues" evidence="2">
    <location>
        <begin position="51"/>
        <end position="62"/>
    </location>
</feature>
<sequence>MYATWEVVYQPLIFQAHELVSSLQYSFAYKVFGPKGEDAKKLHDGINNDQNPEDMEEEDDDDGYVKDGYNKDGYYYDHDPNLFRVTKELEATQTKLAEQEKLTEKMKRMMARVQDKFKDLAESDNDPSVEVMAKDRALGKTKAETSNPRKD</sequence>
<dbReference type="Gramene" id="evm.model.09.544">
    <property type="protein sequence ID" value="cds.evm.model.09.544"/>
    <property type="gene ID" value="evm.TU.09.544"/>
</dbReference>
<reference evidence="3" key="1">
    <citation type="submission" date="2018-11" db="EMBL/GenBank/DDBJ databases">
        <authorList>
            <person name="Grassa J C."/>
        </authorList>
    </citation>
    <scope>NUCLEOTIDE SEQUENCE [LARGE SCALE GENOMIC DNA]</scope>
</reference>
<dbReference type="Proteomes" id="UP000596661">
    <property type="component" value="Chromosome 9"/>
</dbReference>
<feature type="compositionally biased region" description="Basic and acidic residues" evidence="2">
    <location>
        <begin position="132"/>
        <end position="151"/>
    </location>
</feature>
<evidence type="ECO:0000256" key="2">
    <source>
        <dbReference type="SAM" id="MobiDB-lite"/>
    </source>
</evidence>
<dbReference type="AlphaFoldDB" id="A0A803QGL0"/>
<keyword evidence="4" id="KW-1185">Reference proteome</keyword>
<feature type="region of interest" description="Disordered" evidence="2">
    <location>
        <begin position="118"/>
        <end position="151"/>
    </location>
</feature>
<keyword evidence="1" id="KW-0175">Coiled coil</keyword>
<name>A0A803QGL0_CANSA</name>
<reference evidence="3" key="2">
    <citation type="submission" date="2021-03" db="UniProtKB">
        <authorList>
            <consortium name="EnsemblPlants"/>
        </authorList>
    </citation>
    <scope>IDENTIFICATION</scope>
</reference>
<organism evidence="3 4">
    <name type="scientific">Cannabis sativa</name>
    <name type="common">Hemp</name>
    <name type="synonym">Marijuana</name>
    <dbReference type="NCBI Taxonomy" id="3483"/>
    <lineage>
        <taxon>Eukaryota</taxon>
        <taxon>Viridiplantae</taxon>
        <taxon>Streptophyta</taxon>
        <taxon>Embryophyta</taxon>
        <taxon>Tracheophyta</taxon>
        <taxon>Spermatophyta</taxon>
        <taxon>Magnoliopsida</taxon>
        <taxon>eudicotyledons</taxon>
        <taxon>Gunneridae</taxon>
        <taxon>Pentapetalae</taxon>
        <taxon>rosids</taxon>
        <taxon>fabids</taxon>
        <taxon>Rosales</taxon>
        <taxon>Cannabaceae</taxon>
        <taxon>Cannabis</taxon>
    </lineage>
</organism>
<evidence type="ECO:0000256" key="1">
    <source>
        <dbReference type="SAM" id="Coils"/>
    </source>
</evidence>
<evidence type="ECO:0000313" key="3">
    <source>
        <dbReference type="EnsemblPlants" id="cds.evm.model.09.544"/>
    </source>
</evidence>
<feature type="coiled-coil region" evidence="1">
    <location>
        <begin position="89"/>
        <end position="116"/>
    </location>
</feature>
<accession>A0A803QGL0</accession>
<dbReference type="EnsemblPlants" id="evm.model.09.544">
    <property type="protein sequence ID" value="cds.evm.model.09.544"/>
    <property type="gene ID" value="evm.TU.09.544"/>
</dbReference>
<proteinExistence type="predicted"/>
<dbReference type="EMBL" id="UZAU01000734">
    <property type="status" value="NOT_ANNOTATED_CDS"/>
    <property type="molecule type" value="Genomic_DNA"/>
</dbReference>